<evidence type="ECO:0000256" key="1">
    <source>
        <dbReference type="SAM" id="MobiDB-lite"/>
    </source>
</evidence>
<feature type="compositionally biased region" description="Polar residues" evidence="1">
    <location>
        <begin position="47"/>
        <end position="60"/>
    </location>
</feature>
<protein>
    <submittedName>
        <fullName evidence="2">Uncharacterized protein</fullName>
    </submittedName>
</protein>
<evidence type="ECO:0000313" key="2">
    <source>
        <dbReference type="EMBL" id="DAF97919.1"/>
    </source>
</evidence>
<accession>A0A8S5UTU8</accession>
<feature type="region of interest" description="Disordered" evidence="1">
    <location>
        <begin position="26"/>
        <end position="67"/>
    </location>
</feature>
<proteinExistence type="predicted"/>
<sequence>MTQHELDNKTTRFAEWLIGELMNAQLLESDKTKPSNKAKTKNKPVPTANTAKEPTTQNRANGAPTRA</sequence>
<organism evidence="2">
    <name type="scientific">Myoviridae sp. ctvxP16</name>
    <dbReference type="NCBI Taxonomy" id="2825205"/>
    <lineage>
        <taxon>Viruses</taxon>
        <taxon>Duplodnaviria</taxon>
        <taxon>Heunggongvirae</taxon>
        <taxon>Uroviricota</taxon>
        <taxon>Caudoviricetes</taxon>
    </lineage>
</organism>
<name>A0A8S5UTU8_9CAUD</name>
<dbReference type="EMBL" id="BK016138">
    <property type="protein sequence ID" value="DAF97919.1"/>
    <property type="molecule type" value="Genomic_DNA"/>
</dbReference>
<reference evidence="2" key="1">
    <citation type="journal article" date="2021" name="Proc. Natl. Acad. Sci. U.S.A.">
        <title>A Catalog of Tens of Thousands of Viruses from Human Metagenomes Reveals Hidden Associations with Chronic Diseases.</title>
        <authorList>
            <person name="Tisza M.J."/>
            <person name="Buck C.B."/>
        </authorList>
    </citation>
    <scope>NUCLEOTIDE SEQUENCE</scope>
    <source>
        <strain evidence="2">CtvxP16</strain>
    </source>
</reference>